<comment type="similarity">
    <text evidence="3">Belongs to the DEAD box helicase family. DEAH subfamily. DDX11/CHL1 sub-subfamily.</text>
</comment>
<dbReference type="GO" id="GO:0006139">
    <property type="term" value="P:nucleobase-containing compound metabolic process"/>
    <property type="evidence" value="ECO:0007669"/>
    <property type="project" value="InterPro"/>
</dbReference>
<dbReference type="InterPro" id="IPR006555">
    <property type="entry name" value="ATP-dep_Helicase_C"/>
</dbReference>
<sequence>MRSLYDVLRRGGIGIFESPTGTGKTLSTLCAALQWLEVRARGEAEFLADEWRDDAAGNPNPDDDVFRGARADDSSSDDDGDDPNGNTKRRGKRNGAGAGPADGDSSDEDAAAPTQVIFCSRTHSQLTQVVGELNSTSFGGPEGTVNAIAIASRAQLCVNPEVRSVGVSNARLNERCLELGKPTTTKSSSSATATDPATGKKKKKTAGGCPFLKNRRAAVAELADAALSQPMDIEDLAALGVRRRACPYYAARRALPRADLVFAPYASLLHAETRESLGINLKGAVVVFDEAHNLQEAVHGAYGAVITGSQIKAVKAMLVAYVERFHKRLAAGNLRHLRTLISLAKSMEKALDPSMMHHNARNVGVTGSSSGARTSSGSEIKCLNDFLFGVGADNVNVFALTKYLRESKIAHKIAGYAESRNESTKRPPRVGAVHALAAFVSALASSDADGRVLVERAGAVGGADQGADQGADGGRLKFVLLDAAARFKSVVDESRAVVLVGGTLSPIDELARALFPSAAPVGSKIASETTLSSLSLGHVVPKESLLPIAVGKGPGGVRFDFSFGKRDAFDVVDELGRLLINASAVTPGGVVVFFPSFKYADDVYQRWVRTGAVGQLAKHKAVFREPRKARSPIHTGSRTTPSACNPKGGGGGGQTGAVMLCVCGGKLSEGINFKDDLGRLVIMVGLPYANPDDPELSARMKHLDAMDAATLDVPRGRAYYEALCMRSVNQSVGRAIRHARDYAAILFADHRYVNPDGASAQLPGWIRQSM</sequence>
<dbReference type="GO" id="GO:0003678">
    <property type="term" value="F:DNA helicase activity"/>
    <property type="evidence" value="ECO:0007669"/>
    <property type="project" value="InterPro"/>
</dbReference>
<dbReference type="GO" id="GO:0003677">
    <property type="term" value="F:DNA binding"/>
    <property type="evidence" value="ECO:0007669"/>
    <property type="project" value="InterPro"/>
</dbReference>
<feature type="region of interest" description="Disordered" evidence="13">
    <location>
        <begin position="627"/>
        <end position="649"/>
    </location>
</feature>
<evidence type="ECO:0000256" key="13">
    <source>
        <dbReference type="SAM" id="MobiDB-lite"/>
    </source>
</evidence>
<dbReference type="RefSeq" id="XP_003063939.1">
    <property type="nucleotide sequence ID" value="XM_003063893.1"/>
</dbReference>
<gene>
    <name evidence="15" type="ORF">MICPUCDRAFT_30088</name>
</gene>
<evidence type="ECO:0000256" key="4">
    <source>
        <dbReference type="ARBA" id="ARBA00022723"/>
    </source>
</evidence>
<dbReference type="GO" id="GO:0051536">
    <property type="term" value="F:iron-sulfur cluster binding"/>
    <property type="evidence" value="ECO:0007669"/>
    <property type="project" value="UniProtKB-KW"/>
</dbReference>
<evidence type="ECO:0000313" key="15">
    <source>
        <dbReference type="EMBL" id="EEH51561.1"/>
    </source>
</evidence>
<evidence type="ECO:0000256" key="10">
    <source>
        <dbReference type="ARBA" id="ARBA00023014"/>
    </source>
</evidence>
<dbReference type="STRING" id="564608.C1N7P0"/>
<dbReference type="Pfam" id="PF06733">
    <property type="entry name" value="DEAD_2"/>
    <property type="match status" value="1"/>
</dbReference>
<feature type="domain" description="Helicase ATP-binding" evidence="14">
    <location>
        <begin position="1"/>
        <end position="354"/>
    </location>
</feature>
<keyword evidence="4" id="KW-0479">Metal-binding</keyword>
<dbReference type="GO" id="GO:0046872">
    <property type="term" value="F:metal ion binding"/>
    <property type="evidence" value="ECO:0007669"/>
    <property type="project" value="UniProtKB-KW"/>
</dbReference>
<dbReference type="Pfam" id="PF13307">
    <property type="entry name" value="Helicase_C_2"/>
    <property type="match status" value="1"/>
</dbReference>
<dbReference type="GO" id="GO:0034085">
    <property type="term" value="P:establishment of sister chromatid cohesion"/>
    <property type="evidence" value="ECO:0007669"/>
    <property type="project" value="TreeGrafter"/>
</dbReference>
<organism evidence="16">
    <name type="scientific">Micromonas pusilla (strain CCMP1545)</name>
    <name type="common">Picoplanktonic green alga</name>
    <dbReference type="NCBI Taxonomy" id="564608"/>
    <lineage>
        <taxon>Eukaryota</taxon>
        <taxon>Viridiplantae</taxon>
        <taxon>Chlorophyta</taxon>
        <taxon>Mamiellophyceae</taxon>
        <taxon>Mamiellales</taxon>
        <taxon>Mamiellaceae</taxon>
        <taxon>Micromonas</taxon>
    </lineage>
</organism>
<dbReference type="InterPro" id="IPR027417">
    <property type="entry name" value="P-loop_NTPase"/>
</dbReference>
<dbReference type="OrthoDB" id="267079at2759"/>
<evidence type="ECO:0000256" key="8">
    <source>
        <dbReference type="ARBA" id="ARBA00022840"/>
    </source>
</evidence>
<dbReference type="InterPro" id="IPR006554">
    <property type="entry name" value="Helicase-like_DEXD_c2"/>
</dbReference>
<dbReference type="KEGG" id="mpp:MICPUCDRAFT_30088"/>
<protein>
    <submittedName>
        <fullName evidence="15">Predicted protein</fullName>
    </submittedName>
</protein>
<evidence type="ECO:0000256" key="6">
    <source>
        <dbReference type="ARBA" id="ARBA00022801"/>
    </source>
</evidence>
<dbReference type="CDD" id="cd18788">
    <property type="entry name" value="SF2_C_XPD"/>
    <property type="match status" value="1"/>
</dbReference>
<evidence type="ECO:0000256" key="2">
    <source>
        <dbReference type="ARBA" id="ARBA00004123"/>
    </source>
</evidence>
<keyword evidence="9" id="KW-0408">Iron</keyword>
<dbReference type="EMBL" id="GG663750">
    <property type="protein sequence ID" value="EEH51561.1"/>
    <property type="molecule type" value="Genomic_DNA"/>
</dbReference>
<evidence type="ECO:0000313" key="16">
    <source>
        <dbReference type="Proteomes" id="UP000001876"/>
    </source>
</evidence>
<keyword evidence="6" id="KW-0378">Hydrolase</keyword>
<dbReference type="SMART" id="SM00491">
    <property type="entry name" value="HELICc2"/>
    <property type="match status" value="1"/>
</dbReference>
<keyword evidence="5" id="KW-0547">Nucleotide-binding</keyword>
<dbReference type="GeneID" id="9689380"/>
<dbReference type="Proteomes" id="UP000001876">
    <property type="component" value="Unassembled WGS sequence"/>
</dbReference>
<dbReference type="InterPro" id="IPR014013">
    <property type="entry name" value="Helic_SF1/SF2_ATP-bd_DinG/Rad3"/>
</dbReference>
<feature type="compositionally biased region" description="Polar residues" evidence="13">
    <location>
        <begin position="634"/>
        <end position="643"/>
    </location>
</feature>
<evidence type="ECO:0000256" key="1">
    <source>
        <dbReference type="ARBA" id="ARBA00001966"/>
    </source>
</evidence>
<dbReference type="eggNOG" id="KOG1133">
    <property type="taxonomic scope" value="Eukaryota"/>
</dbReference>
<dbReference type="Gene3D" id="3.40.50.300">
    <property type="entry name" value="P-loop containing nucleotide triphosphate hydrolases"/>
    <property type="match status" value="2"/>
</dbReference>
<dbReference type="GO" id="GO:0016818">
    <property type="term" value="F:hydrolase activity, acting on acid anhydrides, in phosphorus-containing anhydrides"/>
    <property type="evidence" value="ECO:0007669"/>
    <property type="project" value="InterPro"/>
</dbReference>
<comment type="cofactor">
    <cofactor evidence="1">
        <name>[4Fe-4S] cluster</name>
        <dbReference type="ChEBI" id="CHEBI:49883"/>
    </cofactor>
</comment>
<dbReference type="OMA" id="QTHQFRD"/>
<proteinExistence type="inferred from homology"/>
<evidence type="ECO:0000259" key="14">
    <source>
        <dbReference type="PROSITE" id="PS51193"/>
    </source>
</evidence>
<name>C1N7P0_MICPC</name>
<feature type="compositionally biased region" description="Basic and acidic residues" evidence="13">
    <location>
        <begin position="64"/>
        <end position="73"/>
    </location>
</feature>
<evidence type="ECO:0000256" key="7">
    <source>
        <dbReference type="ARBA" id="ARBA00022806"/>
    </source>
</evidence>
<dbReference type="InterPro" id="IPR013020">
    <property type="entry name" value="Rad3/Chl1-like"/>
</dbReference>
<dbReference type="SMART" id="SM00488">
    <property type="entry name" value="DEXDc2"/>
    <property type="match status" value="1"/>
</dbReference>
<evidence type="ECO:0000256" key="5">
    <source>
        <dbReference type="ARBA" id="ARBA00022741"/>
    </source>
</evidence>
<dbReference type="PROSITE" id="PS51193">
    <property type="entry name" value="HELICASE_ATP_BIND_2"/>
    <property type="match status" value="1"/>
</dbReference>
<dbReference type="NCBIfam" id="TIGR00604">
    <property type="entry name" value="rad3"/>
    <property type="match status" value="1"/>
</dbReference>
<keyword evidence="10" id="KW-0411">Iron-sulfur</keyword>
<feature type="compositionally biased region" description="Low complexity" evidence="13">
    <location>
        <begin position="181"/>
        <end position="197"/>
    </location>
</feature>
<dbReference type="InterPro" id="IPR010614">
    <property type="entry name" value="RAD3-like_helicase_DEAD"/>
</dbReference>
<keyword evidence="7" id="KW-0347">Helicase</keyword>
<feature type="non-terminal residue" evidence="15">
    <location>
        <position position="770"/>
    </location>
</feature>
<evidence type="ECO:0000256" key="11">
    <source>
        <dbReference type="ARBA" id="ARBA00023235"/>
    </source>
</evidence>
<evidence type="ECO:0000256" key="3">
    <source>
        <dbReference type="ARBA" id="ARBA00008435"/>
    </source>
</evidence>
<feature type="region of interest" description="Disordered" evidence="13">
    <location>
        <begin position="181"/>
        <end position="206"/>
    </location>
</feature>
<dbReference type="InterPro" id="IPR045028">
    <property type="entry name" value="DinG/Rad3-like"/>
</dbReference>
<keyword evidence="12" id="KW-0539">Nucleus</keyword>
<keyword evidence="8" id="KW-0067">ATP-binding</keyword>
<dbReference type="PANTHER" id="PTHR11472">
    <property type="entry name" value="DNA REPAIR DEAD HELICASE RAD3/XP-D SUBFAMILY MEMBER"/>
    <property type="match status" value="1"/>
</dbReference>
<dbReference type="GO" id="GO:0005634">
    <property type="term" value="C:nucleus"/>
    <property type="evidence" value="ECO:0007669"/>
    <property type="project" value="UniProtKB-SubCell"/>
</dbReference>
<dbReference type="AlphaFoldDB" id="C1N7P0"/>
<comment type="subcellular location">
    <subcellularLocation>
        <location evidence="2">Nucleus</location>
    </subcellularLocation>
</comment>
<dbReference type="PANTHER" id="PTHR11472:SF41">
    <property type="entry name" value="ATP-DEPENDENT DNA HELICASE DDX11-RELATED"/>
    <property type="match status" value="1"/>
</dbReference>
<dbReference type="GO" id="GO:0005524">
    <property type="term" value="F:ATP binding"/>
    <property type="evidence" value="ECO:0007669"/>
    <property type="project" value="UniProtKB-KW"/>
</dbReference>
<dbReference type="SUPFAM" id="SSF52540">
    <property type="entry name" value="P-loop containing nucleoside triphosphate hydrolases"/>
    <property type="match status" value="1"/>
</dbReference>
<keyword evidence="11" id="KW-0413">Isomerase</keyword>
<evidence type="ECO:0000256" key="9">
    <source>
        <dbReference type="ARBA" id="ARBA00023004"/>
    </source>
</evidence>
<keyword evidence="16" id="KW-1185">Reference proteome</keyword>
<accession>C1N7P0</accession>
<evidence type="ECO:0000256" key="12">
    <source>
        <dbReference type="ARBA" id="ARBA00023242"/>
    </source>
</evidence>
<feature type="region of interest" description="Disordered" evidence="13">
    <location>
        <begin position="50"/>
        <end position="109"/>
    </location>
</feature>
<reference evidence="15 16" key="1">
    <citation type="journal article" date="2009" name="Science">
        <title>Green evolution and dynamic adaptations revealed by genomes of the marine picoeukaryotes Micromonas.</title>
        <authorList>
            <person name="Worden A.Z."/>
            <person name="Lee J.H."/>
            <person name="Mock T."/>
            <person name="Rouze P."/>
            <person name="Simmons M.P."/>
            <person name="Aerts A.L."/>
            <person name="Allen A.E."/>
            <person name="Cuvelier M.L."/>
            <person name="Derelle E."/>
            <person name="Everett M.V."/>
            <person name="Foulon E."/>
            <person name="Grimwood J."/>
            <person name="Gundlach H."/>
            <person name="Henrissat B."/>
            <person name="Napoli C."/>
            <person name="McDonald S.M."/>
            <person name="Parker M.S."/>
            <person name="Rombauts S."/>
            <person name="Salamov A."/>
            <person name="Von Dassow P."/>
            <person name="Badger J.H."/>
            <person name="Coutinho P.M."/>
            <person name="Demir E."/>
            <person name="Dubchak I."/>
            <person name="Gentemann C."/>
            <person name="Eikrem W."/>
            <person name="Gready J.E."/>
            <person name="John U."/>
            <person name="Lanier W."/>
            <person name="Lindquist E.A."/>
            <person name="Lucas S."/>
            <person name="Mayer K.F."/>
            <person name="Moreau H."/>
            <person name="Not F."/>
            <person name="Otillar R."/>
            <person name="Panaud O."/>
            <person name="Pangilinan J."/>
            <person name="Paulsen I."/>
            <person name="Piegu B."/>
            <person name="Poliakov A."/>
            <person name="Robbens S."/>
            <person name="Schmutz J."/>
            <person name="Toulza E."/>
            <person name="Wyss T."/>
            <person name="Zelensky A."/>
            <person name="Zhou K."/>
            <person name="Armbrust E.V."/>
            <person name="Bhattacharya D."/>
            <person name="Goodenough U.W."/>
            <person name="Van de Peer Y."/>
            <person name="Grigoriev I.V."/>
        </authorList>
    </citation>
    <scope>NUCLEOTIDE SEQUENCE [LARGE SCALE GENOMIC DNA]</scope>
    <source>
        <strain evidence="15 16">CCMP1545</strain>
    </source>
</reference>